<accession>A0A2T0AT00</accession>
<comment type="caution">
    <text evidence="2">The sequence shown here is derived from an EMBL/GenBank/DDBJ whole genome shotgun (WGS) entry which is preliminary data.</text>
</comment>
<evidence type="ECO:0000259" key="1">
    <source>
        <dbReference type="SMART" id="SM00642"/>
    </source>
</evidence>
<dbReference type="InterPro" id="IPR017853">
    <property type="entry name" value="GH"/>
</dbReference>
<dbReference type="OrthoDB" id="9805159at2"/>
<name>A0A2T0AT00_9FIRM</name>
<dbReference type="GO" id="GO:0030980">
    <property type="term" value="P:alpha-glucan catabolic process"/>
    <property type="evidence" value="ECO:0007669"/>
    <property type="project" value="TreeGrafter"/>
</dbReference>
<dbReference type="RefSeq" id="WP_106005200.1">
    <property type="nucleotide sequence ID" value="NZ_CP136419.1"/>
</dbReference>
<evidence type="ECO:0000313" key="2">
    <source>
        <dbReference type="EMBL" id="PRR73314.1"/>
    </source>
</evidence>
<keyword evidence="2" id="KW-0413">Isomerase</keyword>
<reference evidence="2 3" key="1">
    <citation type="submission" date="2018-03" db="EMBL/GenBank/DDBJ databases">
        <title>Genome sequence of Moorella humiferrea DSM 23265.</title>
        <authorList>
            <person name="Poehlein A."/>
            <person name="Daniel R."/>
        </authorList>
    </citation>
    <scope>NUCLEOTIDE SEQUENCE [LARGE SCALE GENOMIC DNA]</scope>
    <source>
        <strain evidence="2 3">DSM 23265</strain>
    </source>
</reference>
<dbReference type="CDD" id="cd11336">
    <property type="entry name" value="AmyAc_MTSase"/>
    <property type="match status" value="1"/>
</dbReference>
<dbReference type="InterPro" id="IPR012767">
    <property type="entry name" value="Trehalose_TreY"/>
</dbReference>
<dbReference type="AlphaFoldDB" id="A0A2T0AT00"/>
<feature type="domain" description="Glycosyl hydrolase family 13 catalytic" evidence="1">
    <location>
        <begin position="15"/>
        <end position="541"/>
    </location>
</feature>
<dbReference type="Pfam" id="PF00128">
    <property type="entry name" value="Alpha-amylase"/>
    <property type="match status" value="1"/>
</dbReference>
<dbReference type="Gene3D" id="3.30.1590.10">
    <property type="entry name" value="Maltooligosyl trehalose synthase, domain 2"/>
    <property type="match status" value="1"/>
</dbReference>
<dbReference type="GO" id="GO:0005992">
    <property type="term" value="P:trehalose biosynthetic process"/>
    <property type="evidence" value="ECO:0007669"/>
    <property type="project" value="TreeGrafter"/>
</dbReference>
<dbReference type="SUPFAM" id="SSF51445">
    <property type="entry name" value="(Trans)glycosidases"/>
    <property type="match status" value="1"/>
</dbReference>
<keyword evidence="3" id="KW-1185">Reference proteome</keyword>
<dbReference type="NCBIfam" id="TIGR02401">
    <property type="entry name" value="trehalose_TreY"/>
    <property type="match status" value="1"/>
</dbReference>
<dbReference type="Gene3D" id="3.20.20.80">
    <property type="entry name" value="Glycosidases"/>
    <property type="match status" value="3"/>
</dbReference>
<gene>
    <name evidence="2" type="primary">treY</name>
    <name evidence="2" type="ORF">MOHU_12140</name>
</gene>
<dbReference type="EC" id="5.4.99.15" evidence="2"/>
<dbReference type="InterPro" id="IPR006047">
    <property type="entry name" value="GH13_cat_dom"/>
</dbReference>
<organism evidence="2 3">
    <name type="scientific">Neomoorella humiferrea</name>
    <dbReference type="NCBI Taxonomy" id="676965"/>
    <lineage>
        <taxon>Bacteria</taxon>
        <taxon>Bacillati</taxon>
        <taxon>Bacillota</taxon>
        <taxon>Clostridia</taxon>
        <taxon>Neomoorellales</taxon>
        <taxon>Neomoorellaceae</taxon>
        <taxon>Neomoorella</taxon>
    </lineage>
</organism>
<dbReference type="GO" id="GO:0047470">
    <property type="term" value="F:(1,4)-alpha-D-glucan 1-alpha-D-glucosylmutase activity"/>
    <property type="evidence" value="ECO:0007669"/>
    <property type="project" value="UniProtKB-EC"/>
</dbReference>
<dbReference type="EMBL" id="PVXM01000020">
    <property type="protein sequence ID" value="PRR73314.1"/>
    <property type="molecule type" value="Genomic_DNA"/>
</dbReference>
<sequence length="927" mass="105823">MENLRIPVATYRLQFNRDFDFNAARRVVPYLHALGVTDVYASPLLQARKGSLHGYDVTDPGRLNPELGSEEDFAALTAALKGYGMGLLLDVVPNHMAASEENPWWWDVLRFGRASAYATYFDIDWESARPGLAGKVLLPILGEPFAKVLENRRLKLQLAEDGLVLCYFGRRLPLNPSSSLRILACTAAAPVPAPLLPLIPEEGSDPLFWRKLWQLYQNNPAVREYIDDKLQQMNGGENDRGSCNVLEEILAEQFYRLAYWRTANEEINYRRFFDVSDLVAVRVEDERVFEALHFKVWELVRRGQVTGVRIDHIDGLYDPQGYLIRLHHVLGKQAASPGFYVVVEKILGDEEEPPEAWKVYGTTGYDFLNALNGIFVDPKGLADLEEFYNEHCDIFDLPGVVYDCKLRVMEKLFAAEIRSLARDLERLAAEHRQGWDLTLSELKEALVHVTAGLEIYRTYIRNFNVSQRDRSYIEGAVAAAARRCTTAARALNFLRRVLLLEEQRQTWLGFVMRWQQFTGPVMAKGYEDTALYVYNPLVSLNEVGSSSRSRYLSVEEFHRFNQRRVEAWPHTLNATSTHDTKRSEDVRARLNVLTEISGPWLEGIKRWHRWNAEKKIDHKGRPVPDNNMELFIYQTLVGAWPLQEDEVPEFIERLKAYLIKAAREAKTWTDWLEPDTVYEEAILNFALSLLNPAQENRFFADFLLFQRTVAYFGAWNSLAQVLLKGASPGVPDFYQGTELWNFSLVDPDNRRPVDFKRRAELLTGLIAEEGEDRKALIKNLINSWWDGRIKLYLTYKVLQFRREHRELFTFGDYVPVAAAGTVAGHVCAFARHRGKEWVLVIAPRLPARLTARGGASRGGLPPVGAVLWGEAVWRDTFLVLPEPAPKIWHNILTGEVVEVKSTSQEKHLSLAATLSSFPLALLAGMLK</sequence>
<dbReference type="PANTHER" id="PTHR10357">
    <property type="entry name" value="ALPHA-AMYLASE FAMILY MEMBER"/>
    <property type="match status" value="1"/>
</dbReference>
<dbReference type="PANTHER" id="PTHR10357:SF216">
    <property type="entry name" value="MALTOOLIGOSYL TREHALOSE SYNTHASE-RELATED"/>
    <property type="match status" value="1"/>
</dbReference>
<dbReference type="SMART" id="SM00642">
    <property type="entry name" value="Aamy"/>
    <property type="match status" value="1"/>
</dbReference>
<dbReference type="Proteomes" id="UP000238415">
    <property type="component" value="Unassembled WGS sequence"/>
</dbReference>
<evidence type="ECO:0000313" key="3">
    <source>
        <dbReference type="Proteomes" id="UP000238415"/>
    </source>
</evidence>
<protein>
    <submittedName>
        <fullName evidence="2">Maltooligosyl trehalose synthase</fullName>
        <ecNumber evidence="2">5.4.99.15</ecNumber>
    </submittedName>
</protein>
<proteinExistence type="predicted"/>